<protein>
    <recommendedName>
        <fullName evidence="4">Increased recombination centers protein 6</fullName>
    </recommendedName>
</protein>
<dbReference type="Pfam" id="PF10199">
    <property type="entry name" value="Adaptin_binding"/>
    <property type="match status" value="1"/>
</dbReference>
<evidence type="ECO:0000256" key="1">
    <source>
        <dbReference type="SAM" id="MobiDB-lite"/>
    </source>
</evidence>
<dbReference type="PANTHER" id="PTHR28043:SF1">
    <property type="entry name" value="INCREASED RECOMBINATION CENTERS PROTEIN 6"/>
    <property type="match status" value="1"/>
</dbReference>
<dbReference type="AlphaFoldDB" id="A0A0N1H2L8"/>
<feature type="region of interest" description="Disordered" evidence="1">
    <location>
        <begin position="82"/>
        <end position="107"/>
    </location>
</feature>
<comment type="caution">
    <text evidence="2">The sequence shown here is derived from an EMBL/GenBank/DDBJ whole genome shotgun (WGS) entry which is preliminary data.</text>
</comment>
<proteinExistence type="predicted"/>
<dbReference type="RefSeq" id="XP_017995487.1">
    <property type="nucleotide sequence ID" value="XM_018139827.1"/>
</dbReference>
<dbReference type="Gene3D" id="3.40.50.11960">
    <property type="match status" value="1"/>
</dbReference>
<feature type="compositionally biased region" description="Basic and acidic residues" evidence="1">
    <location>
        <begin position="84"/>
        <end position="93"/>
    </location>
</feature>
<dbReference type="PANTHER" id="PTHR28043">
    <property type="entry name" value="INCREASED RECOMBINATION CENTERS PROTEIN 6"/>
    <property type="match status" value="1"/>
</dbReference>
<sequence>MAPAEASLSQLRLLILSPANASKSTPSAFPPVLKYLTATAPSENVENFAGYTSHVPIRLRTKYYTKDVSLWCDELPDLLADGNKANEGRREEGDGTAGTQSNGEDGTTLDEWQEQMLSAAAAEVRSVIGGIILIMPIKASTKLPIWLIDYVRAVHSLREAIEDDSPGRDIASAVILQPEAIPMVQQSSVSSVLKALDDTAEALSSECLENDMLGWDVVHWLGDDDPSEVIHTQTGPRNEFGERIGIARIFEVLESVDWSAAPDPTEETEDGAAGDTGSLGRQRLTGLDDELQEEMLGLKLSMMEEQALSDDEAGGEDLSIEQMEQLQGRILAIREAASGMSGSQKELFAQREIDRIMKEL</sequence>
<name>A0A0N1H2L8_9EURO</name>
<gene>
    <name evidence="2" type="ORF">AB675_11014</name>
</gene>
<dbReference type="EMBL" id="LFJN01000039">
    <property type="protein sequence ID" value="KPI35524.1"/>
    <property type="molecule type" value="Genomic_DNA"/>
</dbReference>
<keyword evidence="3" id="KW-1185">Reference proteome</keyword>
<dbReference type="OrthoDB" id="10261384at2759"/>
<feature type="region of interest" description="Disordered" evidence="1">
    <location>
        <begin position="261"/>
        <end position="281"/>
    </location>
</feature>
<evidence type="ECO:0008006" key="4">
    <source>
        <dbReference type="Google" id="ProtNLM"/>
    </source>
</evidence>
<dbReference type="Proteomes" id="UP000038010">
    <property type="component" value="Unassembled WGS sequence"/>
</dbReference>
<accession>A0A0N1H2L8</accession>
<dbReference type="VEuPathDB" id="FungiDB:AB675_11014"/>
<reference evidence="2 3" key="1">
    <citation type="submission" date="2015-06" db="EMBL/GenBank/DDBJ databases">
        <title>Draft genome of the ant-associated black yeast Phialophora attae CBS 131958.</title>
        <authorList>
            <person name="Moreno L.F."/>
            <person name="Stielow B.J."/>
            <person name="de Hoog S."/>
            <person name="Vicente V.A."/>
            <person name="Weiss V.A."/>
            <person name="de Vries M."/>
            <person name="Cruz L.M."/>
            <person name="Souza E.M."/>
        </authorList>
    </citation>
    <scope>NUCLEOTIDE SEQUENCE [LARGE SCALE GENOMIC DNA]</scope>
    <source>
        <strain evidence="2 3">CBS 131958</strain>
    </source>
</reference>
<dbReference type="InterPro" id="IPR034627">
    <property type="entry name" value="Irc6"/>
</dbReference>
<dbReference type="GO" id="GO:0016192">
    <property type="term" value="P:vesicle-mediated transport"/>
    <property type="evidence" value="ECO:0007669"/>
    <property type="project" value="InterPro"/>
</dbReference>
<evidence type="ECO:0000313" key="3">
    <source>
        <dbReference type="Proteomes" id="UP000038010"/>
    </source>
</evidence>
<organism evidence="2 3">
    <name type="scientific">Cyphellophora attinorum</name>
    <dbReference type="NCBI Taxonomy" id="1664694"/>
    <lineage>
        <taxon>Eukaryota</taxon>
        <taxon>Fungi</taxon>
        <taxon>Dikarya</taxon>
        <taxon>Ascomycota</taxon>
        <taxon>Pezizomycotina</taxon>
        <taxon>Eurotiomycetes</taxon>
        <taxon>Chaetothyriomycetidae</taxon>
        <taxon>Chaetothyriales</taxon>
        <taxon>Cyphellophoraceae</taxon>
        <taxon>Cyphellophora</taxon>
    </lineage>
</organism>
<dbReference type="STRING" id="1664694.A0A0N1H2L8"/>
<evidence type="ECO:0000313" key="2">
    <source>
        <dbReference type="EMBL" id="KPI35524.1"/>
    </source>
</evidence>
<dbReference type="GeneID" id="28731707"/>
<dbReference type="GO" id="GO:0030674">
    <property type="term" value="F:protein-macromolecule adaptor activity"/>
    <property type="evidence" value="ECO:0007669"/>
    <property type="project" value="TreeGrafter"/>
</dbReference>